<gene>
    <name evidence="3" type="ORF">ONB1V03_LOCUS4668</name>
</gene>
<dbReference type="OrthoDB" id="7394989at2759"/>
<dbReference type="PANTHER" id="PTHR10380">
    <property type="entry name" value="CUTICLE PROTEIN"/>
    <property type="match status" value="1"/>
</dbReference>
<dbReference type="Pfam" id="PF00379">
    <property type="entry name" value="Chitin_bind_4"/>
    <property type="match status" value="1"/>
</dbReference>
<evidence type="ECO:0000313" key="4">
    <source>
        <dbReference type="Proteomes" id="UP000728032"/>
    </source>
</evidence>
<organism evidence="3">
    <name type="scientific">Oppiella nova</name>
    <dbReference type="NCBI Taxonomy" id="334625"/>
    <lineage>
        <taxon>Eukaryota</taxon>
        <taxon>Metazoa</taxon>
        <taxon>Ecdysozoa</taxon>
        <taxon>Arthropoda</taxon>
        <taxon>Chelicerata</taxon>
        <taxon>Arachnida</taxon>
        <taxon>Acari</taxon>
        <taxon>Acariformes</taxon>
        <taxon>Sarcoptiformes</taxon>
        <taxon>Oribatida</taxon>
        <taxon>Brachypylina</taxon>
        <taxon>Oppioidea</taxon>
        <taxon>Oppiidae</taxon>
        <taxon>Oppiella</taxon>
    </lineage>
</organism>
<evidence type="ECO:0000313" key="3">
    <source>
        <dbReference type="EMBL" id="CAD7644432.1"/>
    </source>
</evidence>
<name>A0A7R9LPQ3_9ACAR</name>
<dbReference type="PROSITE" id="PS51155">
    <property type="entry name" value="CHIT_BIND_RR_2"/>
    <property type="match status" value="1"/>
</dbReference>
<dbReference type="InterPro" id="IPR000618">
    <property type="entry name" value="Insect_cuticle"/>
</dbReference>
<accession>A0A7R9LPQ3</accession>
<protein>
    <submittedName>
        <fullName evidence="3">Uncharacterized protein</fullName>
    </submittedName>
</protein>
<keyword evidence="4" id="KW-1185">Reference proteome</keyword>
<dbReference type="EMBL" id="OC916496">
    <property type="protein sequence ID" value="CAD7644432.1"/>
    <property type="molecule type" value="Genomic_DNA"/>
</dbReference>
<dbReference type="PROSITE" id="PS00233">
    <property type="entry name" value="CHIT_BIND_RR_1"/>
    <property type="match status" value="1"/>
</dbReference>
<dbReference type="PRINTS" id="PR00947">
    <property type="entry name" value="CUTICLE"/>
</dbReference>
<dbReference type="InterPro" id="IPR050468">
    <property type="entry name" value="Cuticle_Struct_Prot"/>
</dbReference>
<dbReference type="Proteomes" id="UP000728032">
    <property type="component" value="Unassembled WGS sequence"/>
</dbReference>
<dbReference type="GO" id="GO:0062129">
    <property type="term" value="C:chitin-based extracellular matrix"/>
    <property type="evidence" value="ECO:0007669"/>
    <property type="project" value="TreeGrafter"/>
</dbReference>
<evidence type="ECO:0000256" key="2">
    <source>
        <dbReference type="PROSITE-ProRule" id="PRU00497"/>
    </source>
</evidence>
<dbReference type="GO" id="GO:0008010">
    <property type="term" value="F:structural constituent of chitin-based larval cuticle"/>
    <property type="evidence" value="ECO:0007669"/>
    <property type="project" value="TreeGrafter"/>
</dbReference>
<proteinExistence type="predicted"/>
<evidence type="ECO:0000256" key="1">
    <source>
        <dbReference type="ARBA" id="ARBA00022460"/>
    </source>
</evidence>
<sequence length="371" mass="40086">MLNPNDWDIYERGTIQLKGKGFMKTYWLYGRHSKDQISDGSTGDDITHFDTQIERLCLSAGSQPLTLAINRRTSLLDKSTNKSLLPVLSMTNAYRHNQSVAAIDRLNTINNSLVTNRENRERVECEVDGADGGQGCFNLCQCWWDWWGRACVESDANCVNTVRKHIRETFFVPLVCCIALAQALPGGQSVSSRSQDDWGNYAFGYDIVDEWGAQNGREEKGDAHGNKVGSYTIKDADGRSRRVDYVADAHGFRATIGTNEPGTATSNVGDATYLSSAPIITAEPARVLAAAPAYHAPAVLAAPAYHGAPVLRSYAAPLAVAHSAPLVRSYAAPIARYAAPLAYGHGPALAYGAGPALGYGHGPALLSNPWK</sequence>
<dbReference type="InterPro" id="IPR031311">
    <property type="entry name" value="CHIT_BIND_RR_consensus"/>
</dbReference>
<dbReference type="AlphaFoldDB" id="A0A7R9LPQ3"/>
<dbReference type="EMBL" id="CAJPVJ010001671">
    <property type="protein sequence ID" value="CAG2165122.1"/>
    <property type="molecule type" value="Genomic_DNA"/>
</dbReference>
<keyword evidence="1 2" id="KW-0193">Cuticle</keyword>
<dbReference type="PANTHER" id="PTHR10380:SF173">
    <property type="entry name" value="CUTICULAR PROTEIN 47EF, ISOFORM C-RELATED"/>
    <property type="match status" value="1"/>
</dbReference>
<reference evidence="3" key="1">
    <citation type="submission" date="2020-11" db="EMBL/GenBank/DDBJ databases">
        <authorList>
            <person name="Tran Van P."/>
        </authorList>
    </citation>
    <scope>NUCLEOTIDE SEQUENCE</scope>
</reference>